<dbReference type="Gene3D" id="3.40.50.2000">
    <property type="entry name" value="Glycogen Phosphorylase B"/>
    <property type="match status" value="2"/>
</dbReference>
<dbReference type="SUPFAM" id="SSF53756">
    <property type="entry name" value="UDP-Glycosyltransferase/glycogen phosphorylase"/>
    <property type="match status" value="1"/>
</dbReference>
<dbReference type="InterPro" id="IPR050194">
    <property type="entry name" value="Glycosyltransferase_grp1"/>
</dbReference>
<accession>A0A1I4M362</accession>
<organism evidence="3 4">
    <name type="scientific">Nitrosomonas nitrosa</name>
    <dbReference type="NCBI Taxonomy" id="52442"/>
    <lineage>
        <taxon>Bacteria</taxon>
        <taxon>Pseudomonadati</taxon>
        <taxon>Pseudomonadota</taxon>
        <taxon>Betaproteobacteria</taxon>
        <taxon>Nitrosomonadales</taxon>
        <taxon>Nitrosomonadaceae</taxon>
        <taxon>Nitrosomonas</taxon>
    </lineage>
</organism>
<dbReference type="PANTHER" id="PTHR45947">
    <property type="entry name" value="SULFOQUINOVOSYL TRANSFERASE SQD2"/>
    <property type="match status" value="1"/>
</dbReference>
<keyword evidence="3" id="KW-0436">Ligase</keyword>
<dbReference type="PANTHER" id="PTHR45947:SF15">
    <property type="entry name" value="TEICHURONIC ACID BIOSYNTHESIS GLYCOSYLTRANSFERASE TUAC-RELATED"/>
    <property type="match status" value="1"/>
</dbReference>
<evidence type="ECO:0000259" key="2">
    <source>
        <dbReference type="Pfam" id="PF13439"/>
    </source>
</evidence>
<dbReference type="GO" id="GO:0016874">
    <property type="term" value="F:ligase activity"/>
    <property type="evidence" value="ECO:0007669"/>
    <property type="project" value="UniProtKB-KW"/>
</dbReference>
<feature type="domain" description="Glycosyltransferase subfamily 4-like N-terminal" evidence="2">
    <location>
        <begin position="34"/>
        <end position="184"/>
    </location>
</feature>
<dbReference type="Proteomes" id="UP000199561">
    <property type="component" value="Unassembled WGS sequence"/>
</dbReference>
<evidence type="ECO:0000313" key="3">
    <source>
        <dbReference type="EMBL" id="SFL97818.1"/>
    </source>
</evidence>
<evidence type="ECO:0000259" key="1">
    <source>
        <dbReference type="Pfam" id="PF00534"/>
    </source>
</evidence>
<dbReference type="STRING" id="52442.SAMN05421880_10397"/>
<evidence type="ECO:0000313" key="4">
    <source>
        <dbReference type="Proteomes" id="UP000199561"/>
    </source>
</evidence>
<keyword evidence="4" id="KW-1185">Reference proteome</keyword>
<reference evidence="3 4" key="1">
    <citation type="submission" date="2016-10" db="EMBL/GenBank/DDBJ databases">
        <authorList>
            <person name="de Groot N.N."/>
        </authorList>
    </citation>
    <scope>NUCLEOTIDE SEQUENCE [LARGE SCALE GENOMIC DNA]</scope>
    <source>
        <strain evidence="3 4">Nm146</strain>
    </source>
</reference>
<dbReference type="GO" id="GO:0016757">
    <property type="term" value="F:glycosyltransferase activity"/>
    <property type="evidence" value="ECO:0007669"/>
    <property type="project" value="InterPro"/>
</dbReference>
<dbReference type="Pfam" id="PF13439">
    <property type="entry name" value="Glyco_transf_4"/>
    <property type="match status" value="1"/>
</dbReference>
<gene>
    <name evidence="3" type="ORF">SAMN05421880_10397</name>
</gene>
<dbReference type="AlphaFoldDB" id="A0A1I4M362"/>
<dbReference type="Pfam" id="PF00534">
    <property type="entry name" value="Glycos_transf_1"/>
    <property type="match status" value="1"/>
</dbReference>
<proteinExistence type="predicted"/>
<feature type="domain" description="Glycosyl transferase family 1" evidence="1">
    <location>
        <begin position="194"/>
        <end position="351"/>
    </location>
</feature>
<protein>
    <submittedName>
        <fullName evidence="3">Phenylacetate-CoA ligase</fullName>
    </submittedName>
</protein>
<name>A0A1I4M362_9PROT</name>
<dbReference type="CDD" id="cd03801">
    <property type="entry name" value="GT4_PimA-like"/>
    <property type="match status" value="1"/>
</dbReference>
<dbReference type="InterPro" id="IPR001296">
    <property type="entry name" value="Glyco_trans_1"/>
</dbReference>
<sequence>MNRSINNSSPGGESRLKTTELRIGLVGPMPPPSGGMANQTEQLARLLRQEGVNVDLIQVNPPYYPTWAGKIKGVRALFRLLPYLYRLWRAANTVQLFHVMANSGWSWYLFATPAIWIARIKKKPVVINYRGGEADTFFEKSFFWVKPSLAMADAIVVPSGFLEAVFRKRGIATLIVPNIINLDRFSKQANRRQGIEKTPHVILTRNLEPIYDNATAIRAFDLVRKTIPEARLTIAGSGPERTALGRLVEELGIQDAVTFAGRIDNEAIAELYHRADIMVNPSLVDNMPISILEALACGVPVVSTDVGGIPHLVTHEKTALLVPPQDPVAMSNAMLSLLNDRDKAKQIAEAGMLTVQQYTWPNVRNRLLSVYEYILAKSMR</sequence>
<dbReference type="EMBL" id="FOUF01000003">
    <property type="protein sequence ID" value="SFL97818.1"/>
    <property type="molecule type" value="Genomic_DNA"/>
</dbReference>
<dbReference type="InterPro" id="IPR028098">
    <property type="entry name" value="Glyco_trans_4-like_N"/>
</dbReference>